<dbReference type="AlphaFoldDB" id="A0A6G1GFQ0"/>
<dbReference type="SUPFAM" id="SSF53335">
    <property type="entry name" value="S-adenosyl-L-methionine-dependent methyltransferases"/>
    <property type="match status" value="1"/>
</dbReference>
<comment type="subcellular location">
    <subcellularLocation>
        <location evidence="5">Cytoplasm</location>
    </subcellularLocation>
</comment>
<dbReference type="HAMAP" id="MF_03188">
    <property type="entry name" value="Methyltr_EFM4"/>
    <property type="match status" value="1"/>
</dbReference>
<dbReference type="Gene3D" id="3.40.50.150">
    <property type="entry name" value="Vaccinia Virus protein VP39"/>
    <property type="match status" value="1"/>
</dbReference>
<keyword evidence="4 5" id="KW-0949">S-adenosyl-L-methionine</keyword>
<dbReference type="PANTHER" id="PTHR12843">
    <property type="entry name" value="PROTEIN-LYSINE N-METHYLTRANSFERASE METTL10"/>
    <property type="match status" value="1"/>
</dbReference>
<evidence type="ECO:0000256" key="3">
    <source>
        <dbReference type="ARBA" id="ARBA00022679"/>
    </source>
</evidence>
<keyword evidence="5" id="KW-0813">Transport</keyword>
<evidence type="ECO:0000256" key="5">
    <source>
        <dbReference type="HAMAP-Rule" id="MF_03188"/>
    </source>
</evidence>
<dbReference type="EC" id="2.1.1.-" evidence="5"/>
<dbReference type="GO" id="GO:0016279">
    <property type="term" value="F:protein-lysine N-methyltransferase activity"/>
    <property type="evidence" value="ECO:0007669"/>
    <property type="project" value="UniProtKB-UniRule"/>
</dbReference>
<dbReference type="OrthoDB" id="10069295at2759"/>
<accession>A0A6G1GFQ0</accession>
<dbReference type="Pfam" id="PF13847">
    <property type="entry name" value="Methyltransf_31"/>
    <property type="match status" value="1"/>
</dbReference>
<evidence type="ECO:0000259" key="6">
    <source>
        <dbReference type="Pfam" id="PF13847"/>
    </source>
</evidence>
<reference evidence="9" key="2">
    <citation type="submission" date="2020-04" db="EMBL/GenBank/DDBJ databases">
        <authorList>
            <consortium name="NCBI Genome Project"/>
        </authorList>
    </citation>
    <scope>NUCLEOTIDE SEQUENCE</scope>
    <source>
        <strain evidence="9">CBS 781.70</strain>
    </source>
</reference>
<protein>
    <recommendedName>
        <fullName evidence="5">Protein-lysine N-methyltransferase EFM4</fullName>
        <ecNumber evidence="5">2.1.1.-</ecNumber>
    </recommendedName>
    <alternativeName>
        <fullName evidence="5">Elongation factor methyltransferase 4</fullName>
    </alternativeName>
</protein>
<comment type="function">
    <text evidence="5">S-adenosyl-L-methionine-dependent protein-lysine N-methyltransferase that mono- and dimethylates elongation factor 1-alpha at 'Lys-316'. May play a role in intracellular transport.</text>
</comment>
<sequence length="249" mass="27821">MAPEHLPASQLGTKEYWEQAYANEIVNHQAEPSDEGTVWFSDAAAEERVLDFLESLSDEGVLSKSTASFVDIGTGNGHMLFSLREEGWEGSLVGVDYSQQSIDLAIQIVDSKTRGIVIDDNVPPDRLALQFRKWDIMKDPPGDWFPPEDGLDVALDKGTFDAISLSSELDEQGRRLCEGYGDRLQRLVRPGGLLIITSCNWTEDEVISWLISDESNLVLRDRIKYPTYTFGGRSGQQVVTLCFQKDEKA</sequence>
<dbReference type="GO" id="GO:0005737">
    <property type="term" value="C:cytoplasm"/>
    <property type="evidence" value="ECO:0007669"/>
    <property type="project" value="UniProtKB-SubCell"/>
</dbReference>
<dbReference type="GO" id="GO:0032259">
    <property type="term" value="P:methylation"/>
    <property type="evidence" value="ECO:0007669"/>
    <property type="project" value="UniProtKB-KW"/>
</dbReference>
<dbReference type="InterPro" id="IPR025714">
    <property type="entry name" value="Methyltranfer_dom"/>
</dbReference>
<dbReference type="Proteomes" id="UP000504638">
    <property type="component" value="Unplaced"/>
</dbReference>
<comment type="similarity">
    <text evidence="5">Belongs to the class I-like SAM-binding methyltransferase superfamily. EFM4 family.</text>
</comment>
<evidence type="ECO:0000313" key="7">
    <source>
        <dbReference type="EMBL" id="KAF1816746.1"/>
    </source>
</evidence>
<gene>
    <name evidence="5" type="primary">EFM4</name>
    <name evidence="7 9" type="ORF">P152DRAFT_389000</name>
</gene>
<evidence type="ECO:0000313" key="9">
    <source>
        <dbReference type="RefSeq" id="XP_033538377.1"/>
    </source>
</evidence>
<dbReference type="RefSeq" id="XP_033538377.1">
    <property type="nucleotide sequence ID" value="XM_033675962.1"/>
</dbReference>
<keyword evidence="1 5" id="KW-0963">Cytoplasm</keyword>
<keyword evidence="8" id="KW-1185">Reference proteome</keyword>
<proteinExistence type="inferred from homology"/>
<dbReference type="PANTHER" id="PTHR12843:SF5">
    <property type="entry name" value="EEF1A LYSINE METHYLTRANSFERASE 2"/>
    <property type="match status" value="1"/>
</dbReference>
<evidence type="ECO:0000256" key="4">
    <source>
        <dbReference type="ARBA" id="ARBA00022691"/>
    </source>
</evidence>
<dbReference type="InterPro" id="IPR029063">
    <property type="entry name" value="SAM-dependent_MTases_sf"/>
</dbReference>
<feature type="domain" description="Methyltransferase" evidence="6">
    <location>
        <begin position="64"/>
        <end position="214"/>
    </location>
</feature>
<name>A0A6G1GFQ0_9PEZI</name>
<dbReference type="GO" id="GO:0016192">
    <property type="term" value="P:vesicle-mediated transport"/>
    <property type="evidence" value="ECO:0007669"/>
    <property type="project" value="UniProtKB-UniRule"/>
</dbReference>
<reference evidence="9" key="3">
    <citation type="submission" date="2025-04" db="UniProtKB">
        <authorList>
            <consortium name="RefSeq"/>
        </authorList>
    </citation>
    <scope>IDENTIFICATION</scope>
    <source>
        <strain evidence="9">CBS 781.70</strain>
    </source>
</reference>
<keyword evidence="3 5" id="KW-0808">Transferase</keyword>
<evidence type="ECO:0000256" key="1">
    <source>
        <dbReference type="ARBA" id="ARBA00022490"/>
    </source>
</evidence>
<dbReference type="InterPro" id="IPR026635">
    <property type="entry name" value="Efm4/METTL10"/>
</dbReference>
<reference evidence="7 9" key="1">
    <citation type="submission" date="2020-01" db="EMBL/GenBank/DDBJ databases">
        <authorList>
            <consortium name="DOE Joint Genome Institute"/>
            <person name="Haridas S."/>
            <person name="Albert R."/>
            <person name="Binder M."/>
            <person name="Bloem J."/>
            <person name="Labutti K."/>
            <person name="Salamov A."/>
            <person name="Andreopoulos B."/>
            <person name="Baker S.E."/>
            <person name="Barry K."/>
            <person name="Bills G."/>
            <person name="Bluhm B.H."/>
            <person name="Cannon C."/>
            <person name="Castanera R."/>
            <person name="Culley D.E."/>
            <person name="Daum C."/>
            <person name="Ezra D."/>
            <person name="Gonzalez J.B."/>
            <person name="Henrissat B."/>
            <person name="Kuo A."/>
            <person name="Liang C."/>
            <person name="Lipzen A."/>
            <person name="Lutzoni F."/>
            <person name="Magnuson J."/>
            <person name="Mondo S."/>
            <person name="Nolan M."/>
            <person name="Ohm R."/>
            <person name="Pangilinan J."/>
            <person name="Park H.-J."/>
            <person name="Ramirez L."/>
            <person name="Alfaro M."/>
            <person name="Sun H."/>
            <person name="Tritt A."/>
            <person name="Yoshinaga Y."/>
            <person name="Zwiers L.-H."/>
            <person name="Turgeon B.G."/>
            <person name="Goodwin S.B."/>
            <person name="Spatafora J.W."/>
            <person name="Crous P.W."/>
            <person name="Grigoriev I.V."/>
        </authorList>
    </citation>
    <scope>NUCLEOTIDE SEQUENCE</scope>
    <source>
        <strain evidence="7 9">CBS 781.70</strain>
    </source>
</reference>
<dbReference type="EMBL" id="ML975150">
    <property type="protein sequence ID" value="KAF1816746.1"/>
    <property type="molecule type" value="Genomic_DNA"/>
</dbReference>
<evidence type="ECO:0000313" key="8">
    <source>
        <dbReference type="Proteomes" id="UP000504638"/>
    </source>
</evidence>
<keyword evidence="2 5" id="KW-0489">Methyltransferase</keyword>
<organism evidence="7">
    <name type="scientific">Eremomyces bilateralis CBS 781.70</name>
    <dbReference type="NCBI Taxonomy" id="1392243"/>
    <lineage>
        <taxon>Eukaryota</taxon>
        <taxon>Fungi</taxon>
        <taxon>Dikarya</taxon>
        <taxon>Ascomycota</taxon>
        <taxon>Pezizomycotina</taxon>
        <taxon>Dothideomycetes</taxon>
        <taxon>Dothideomycetes incertae sedis</taxon>
        <taxon>Eremomycetales</taxon>
        <taxon>Eremomycetaceae</taxon>
        <taxon>Eremomyces</taxon>
    </lineage>
</organism>
<evidence type="ECO:0000256" key="2">
    <source>
        <dbReference type="ARBA" id="ARBA00022603"/>
    </source>
</evidence>